<evidence type="ECO:0008006" key="4">
    <source>
        <dbReference type="Google" id="ProtNLM"/>
    </source>
</evidence>
<accession>A0A2H0KKN4</accession>
<keyword evidence="1" id="KW-0812">Transmembrane</keyword>
<feature type="transmembrane region" description="Helical" evidence="1">
    <location>
        <begin position="6"/>
        <end position="25"/>
    </location>
</feature>
<sequence length="141" mass="15688">MKKETSIAVGMGIVFGLIFSFLVIVNTQKNQSVSQKTPAQKNRPVKTQQQTIVQPILISEPNDSVIVGEASVKIKGKTDKNSFVVIQSQIKDISFTTKTEEFEYTIPLSLGENIIHISAYPRGVAGKVQEKELRVYYLDSK</sequence>
<comment type="caution">
    <text evidence="2">The sequence shown here is derived from an EMBL/GenBank/DDBJ whole genome shotgun (WGS) entry which is preliminary data.</text>
</comment>
<name>A0A2H0KKN4_9BACT</name>
<keyword evidence="1" id="KW-1133">Transmembrane helix</keyword>
<evidence type="ECO:0000313" key="3">
    <source>
        <dbReference type="Proteomes" id="UP000229497"/>
    </source>
</evidence>
<dbReference type="EMBL" id="PCVK01000035">
    <property type="protein sequence ID" value="PIQ71812.1"/>
    <property type="molecule type" value="Genomic_DNA"/>
</dbReference>
<evidence type="ECO:0000256" key="1">
    <source>
        <dbReference type="SAM" id="Phobius"/>
    </source>
</evidence>
<keyword evidence="1" id="KW-0472">Membrane</keyword>
<protein>
    <recommendedName>
        <fullName evidence="4">Bacterial spore germination immunoglobulin-like domain-containing protein</fullName>
    </recommendedName>
</protein>
<organism evidence="2 3">
    <name type="scientific">Candidatus Roizmanbacteria bacterium CG11_big_fil_rev_8_21_14_0_20_37_16</name>
    <dbReference type="NCBI Taxonomy" id="1974857"/>
    <lineage>
        <taxon>Bacteria</taxon>
        <taxon>Candidatus Roizmaniibacteriota</taxon>
    </lineage>
</organism>
<reference evidence="2 3" key="1">
    <citation type="submission" date="2017-09" db="EMBL/GenBank/DDBJ databases">
        <title>Depth-based differentiation of microbial function through sediment-hosted aquifers and enrichment of novel symbionts in the deep terrestrial subsurface.</title>
        <authorList>
            <person name="Probst A.J."/>
            <person name="Ladd B."/>
            <person name="Jarett J.K."/>
            <person name="Geller-Mcgrath D.E."/>
            <person name="Sieber C.M."/>
            <person name="Emerson J.B."/>
            <person name="Anantharaman K."/>
            <person name="Thomas B.C."/>
            <person name="Malmstrom R."/>
            <person name="Stieglmeier M."/>
            <person name="Klingl A."/>
            <person name="Woyke T."/>
            <person name="Ryan C.M."/>
            <person name="Banfield J.F."/>
        </authorList>
    </citation>
    <scope>NUCLEOTIDE SEQUENCE [LARGE SCALE GENOMIC DNA]</scope>
    <source>
        <strain evidence="2">CG11_big_fil_rev_8_21_14_0_20_37_16</strain>
    </source>
</reference>
<dbReference type="AlphaFoldDB" id="A0A2H0KKN4"/>
<gene>
    <name evidence="2" type="ORF">COV87_01285</name>
</gene>
<evidence type="ECO:0000313" key="2">
    <source>
        <dbReference type="EMBL" id="PIQ71812.1"/>
    </source>
</evidence>
<proteinExistence type="predicted"/>
<dbReference type="InterPro" id="IPR013783">
    <property type="entry name" value="Ig-like_fold"/>
</dbReference>
<dbReference type="Gene3D" id="2.60.40.10">
    <property type="entry name" value="Immunoglobulins"/>
    <property type="match status" value="1"/>
</dbReference>
<dbReference type="Proteomes" id="UP000229497">
    <property type="component" value="Unassembled WGS sequence"/>
</dbReference>